<dbReference type="RefSeq" id="WP_249302316.1">
    <property type="nucleotide sequence ID" value="NZ_CP060634.1"/>
</dbReference>
<evidence type="ECO:0000256" key="2">
    <source>
        <dbReference type="ARBA" id="ARBA00023125"/>
    </source>
</evidence>
<dbReference type="GO" id="GO:0003700">
    <property type="term" value="F:DNA-binding transcription factor activity"/>
    <property type="evidence" value="ECO:0007669"/>
    <property type="project" value="InterPro"/>
</dbReference>
<evidence type="ECO:0000313" key="6">
    <source>
        <dbReference type="Proteomes" id="UP000515823"/>
    </source>
</evidence>
<dbReference type="Gene3D" id="1.10.10.10">
    <property type="entry name" value="Winged helix-like DNA-binding domain superfamily/Winged helix DNA-binding domain"/>
    <property type="match status" value="2"/>
</dbReference>
<name>A0A7G9G3J0_9FIRM</name>
<dbReference type="GO" id="GO:0045892">
    <property type="term" value="P:negative regulation of DNA-templated transcription"/>
    <property type="evidence" value="ECO:0007669"/>
    <property type="project" value="TreeGrafter"/>
</dbReference>
<dbReference type="SUPFAM" id="SSF46785">
    <property type="entry name" value="Winged helix' DNA-binding domain"/>
    <property type="match status" value="2"/>
</dbReference>
<keyword evidence="1" id="KW-0805">Transcription regulation</keyword>
<evidence type="ECO:0000256" key="1">
    <source>
        <dbReference type="ARBA" id="ARBA00023015"/>
    </source>
</evidence>
<gene>
    <name evidence="5" type="ORF">H9Q78_13195</name>
</gene>
<keyword evidence="3" id="KW-0804">Transcription</keyword>
<evidence type="ECO:0000259" key="4">
    <source>
        <dbReference type="PROSITE" id="PS50949"/>
    </source>
</evidence>
<dbReference type="SMART" id="SM00345">
    <property type="entry name" value="HTH_GNTR"/>
    <property type="match status" value="2"/>
</dbReference>
<dbReference type="InterPro" id="IPR000524">
    <property type="entry name" value="Tscrpt_reg_HTH_GntR"/>
</dbReference>
<dbReference type="Pfam" id="PF00392">
    <property type="entry name" value="GntR"/>
    <property type="match status" value="1"/>
</dbReference>
<proteinExistence type="predicted"/>
<dbReference type="InterPro" id="IPR036388">
    <property type="entry name" value="WH-like_DNA-bd_sf"/>
</dbReference>
<protein>
    <submittedName>
        <fullName evidence="5">GntR family transcriptional regulator</fullName>
    </submittedName>
</protein>
<dbReference type="GO" id="GO:0003677">
    <property type="term" value="F:DNA binding"/>
    <property type="evidence" value="ECO:0007669"/>
    <property type="project" value="UniProtKB-KW"/>
</dbReference>
<dbReference type="EMBL" id="CP060634">
    <property type="protein sequence ID" value="QNM05372.1"/>
    <property type="molecule type" value="Genomic_DNA"/>
</dbReference>
<feature type="domain" description="HTH gntR-type" evidence="4">
    <location>
        <begin position="5"/>
        <end position="73"/>
    </location>
</feature>
<dbReference type="PROSITE" id="PS50949">
    <property type="entry name" value="HTH_GNTR"/>
    <property type="match status" value="2"/>
</dbReference>
<accession>A0A7G9G3J0</accession>
<dbReference type="KEGG" id="qdo:H9Q78_13195"/>
<dbReference type="AlphaFoldDB" id="A0A7G9G3J0"/>
<reference evidence="5 6" key="1">
    <citation type="submission" date="2020-08" db="EMBL/GenBank/DDBJ databases">
        <authorList>
            <person name="Liu C."/>
            <person name="Sun Q."/>
        </authorList>
    </citation>
    <scope>NUCLEOTIDE SEQUENCE [LARGE SCALE GENOMIC DNA]</scope>
    <source>
        <strain evidence="5 6">NSJ-38</strain>
    </source>
</reference>
<evidence type="ECO:0000313" key="5">
    <source>
        <dbReference type="EMBL" id="QNM05372.1"/>
    </source>
</evidence>
<dbReference type="PANTHER" id="PTHR44846">
    <property type="entry name" value="MANNOSYL-D-GLYCERATE TRANSPORT/METABOLISM SYSTEM REPRESSOR MNGR-RELATED"/>
    <property type="match status" value="1"/>
</dbReference>
<sequence length="491" mass="57228">MLNDQGFANLIYEYFVVRFQFQYYKKGDSLPKTESLCRQFNVSSLTIKSAFKRLHDEGYISRSHGRSAKVLFQQDEKGLSKFAVRFFSERRTAIPDLYQSTELVVVPMLTKGFLLMDDNDFTILDRLAEQPNPEDQIRFYCYILLKTKNPLVMNLFWESTLYLGLPFPIKHKGHVLYDAETSRRRLRELIACGREGDPARIYDAHLAFQRDVSKEILNYIERRLPNVPQIKPLSFCWNVYRDRPQICCSLAIRIIHDVYFGDYCGREFLPSYENLAEKYSVSVSTMRRTIGLLNQLGATQTINGKGTRILMLSETDAETALDLTAPAIRQNMNYYIQSFELLAESCERVMNFALKNFTESERMELVSLLEKSLQTGRYNISPQRIFAFTAEHSPLQALQEIYGKLYGLNLWGYPMKKYRTQMPGLDESMKKFTETIVQSLKDNDIDHFSMLFSTFMKNEYQIAKKILTEHGYKPKDMNMSPAFSLLRIDDI</sequence>
<keyword evidence="6" id="KW-1185">Reference proteome</keyword>
<organism evidence="5 6">
    <name type="scientific">Qiania dongpingensis</name>
    <dbReference type="NCBI Taxonomy" id="2763669"/>
    <lineage>
        <taxon>Bacteria</taxon>
        <taxon>Bacillati</taxon>
        <taxon>Bacillota</taxon>
        <taxon>Clostridia</taxon>
        <taxon>Lachnospirales</taxon>
        <taxon>Lachnospiraceae</taxon>
        <taxon>Qiania</taxon>
    </lineage>
</organism>
<feature type="domain" description="HTH gntR-type" evidence="4">
    <location>
        <begin position="244"/>
        <end position="312"/>
    </location>
</feature>
<dbReference type="InterPro" id="IPR050679">
    <property type="entry name" value="Bact_HTH_transcr_reg"/>
</dbReference>
<dbReference type="PANTHER" id="PTHR44846:SF1">
    <property type="entry name" value="MANNOSYL-D-GLYCERATE TRANSPORT_METABOLISM SYSTEM REPRESSOR MNGR-RELATED"/>
    <property type="match status" value="1"/>
</dbReference>
<dbReference type="Proteomes" id="UP000515823">
    <property type="component" value="Chromosome"/>
</dbReference>
<dbReference type="InterPro" id="IPR036390">
    <property type="entry name" value="WH_DNA-bd_sf"/>
</dbReference>
<evidence type="ECO:0000256" key="3">
    <source>
        <dbReference type="ARBA" id="ARBA00023163"/>
    </source>
</evidence>
<keyword evidence="2" id="KW-0238">DNA-binding</keyword>